<reference evidence="3" key="1">
    <citation type="submission" date="2014-09" db="EMBL/GenBank/DDBJ databases">
        <authorList>
            <person name="Sharma Rahul"/>
            <person name="Thines Marco"/>
        </authorList>
    </citation>
    <scope>NUCLEOTIDE SEQUENCE [LARGE SCALE GENOMIC DNA]</scope>
</reference>
<dbReference type="GeneID" id="36401414"/>
<sequence length="54" mass="5934">MGNDTSPQPTELAKTSRRRVDLHQQCLKSMGGPPSHEEFDRSAVTPSHFGNIAL</sequence>
<evidence type="ECO:0000313" key="3">
    <source>
        <dbReference type="Proteomes" id="UP000054928"/>
    </source>
</evidence>
<name>A0A0P1B1C3_PLAHL</name>
<dbReference type="EMBL" id="CCYD01002939">
    <property type="protein sequence ID" value="CEG48541.1"/>
    <property type="molecule type" value="Genomic_DNA"/>
</dbReference>
<dbReference type="Proteomes" id="UP000054928">
    <property type="component" value="Unassembled WGS sequence"/>
</dbReference>
<evidence type="ECO:0000313" key="2">
    <source>
        <dbReference type="EMBL" id="CEG48541.1"/>
    </source>
</evidence>
<feature type="region of interest" description="Disordered" evidence="1">
    <location>
        <begin position="27"/>
        <end position="54"/>
    </location>
</feature>
<accession>A0A0P1B1C3</accession>
<protein>
    <submittedName>
        <fullName evidence="2">Uncharacterized protein</fullName>
    </submittedName>
</protein>
<evidence type="ECO:0000256" key="1">
    <source>
        <dbReference type="SAM" id="MobiDB-lite"/>
    </source>
</evidence>
<organism evidence="2 3">
    <name type="scientific">Plasmopara halstedii</name>
    <name type="common">Downy mildew of sunflower</name>
    <dbReference type="NCBI Taxonomy" id="4781"/>
    <lineage>
        <taxon>Eukaryota</taxon>
        <taxon>Sar</taxon>
        <taxon>Stramenopiles</taxon>
        <taxon>Oomycota</taxon>
        <taxon>Peronosporomycetes</taxon>
        <taxon>Peronosporales</taxon>
        <taxon>Peronosporaceae</taxon>
        <taxon>Plasmopara</taxon>
    </lineage>
</organism>
<dbReference type="RefSeq" id="XP_024584910.1">
    <property type="nucleotide sequence ID" value="XM_024719630.1"/>
</dbReference>
<dbReference type="AlphaFoldDB" id="A0A0P1B1C3"/>
<feature type="region of interest" description="Disordered" evidence="1">
    <location>
        <begin position="1"/>
        <end position="20"/>
    </location>
</feature>
<keyword evidence="3" id="KW-1185">Reference proteome</keyword>
<proteinExistence type="predicted"/>